<keyword evidence="8" id="KW-0119">Carbohydrate metabolism</keyword>
<name>M9LYJ2_PSEA3</name>
<dbReference type="InterPro" id="IPR000743">
    <property type="entry name" value="Glyco_hydro_28"/>
</dbReference>
<organism evidence="14 15">
    <name type="scientific">Pseudozyma antarctica (strain T-34)</name>
    <name type="common">Yeast</name>
    <name type="synonym">Candida antarctica</name>
    <dbReference type="NCBI Taxonomy" id="1151754"/>
    <lineage>
        <taxon>Eukaryota</taxon>
        <taxon>Fungi</taxon>
        <taxon>Dikarya</taxon>
        <taxon>Basidiomycota</taxon>
        <taxon>Ustilaginomycotina</taxon>
        <taxon>Ustilaginomycetes</taxon>
        <taxon>Ustilaginales</taxon>
        <taxon>Ustilaginaceae</taxon>
        <taxon>Moesziomyces</taxon>
    </lineage>
</organism>
<comment type="similarity">
    <text evidence="2 13">Belongs to the glycosyl hydrolase 28 family.</text>
</comment>
<dbReference type="GO" id="GO:0000272">
    <property type="term" value="P:polysaccharide catabolic process"/>
    <property type="evidence" value="ECO:0007669"/>
    <property type="project" value="UniProtKB-KW"/>
</dbReference>
<evidence type="ECO:0000256" key="10">
    <source>
        <dbReference type="ARBA" id="ARBA00023316"/>
    </source>
</evidence>
<keyword evidence="7" id="KW-0325">Glycoprotein</keyword>
<dbReference type="GO" id="GO:0071555">
    <property type="term" value="P:cell wall organization"/>
    <property type="evidence" value="ECO:0007669"/>
    <property type="project" value="UniProtKB-KW"/>
</dbReference>
<evidence type="ECO:0000256" key="12">
    <source>
        <dbReference type="ARBA" id="ARBA00037278"/>
    </source>
</evidence>
<dbReference type="InterPro" id="IPR012334">
    <property type="entry name" value="Pectin_lyas_fold"/>
</dbReference>
<keyword evidence="3" id="KW-0964">Secreted</keyword>
<dbReference type="AlphaFoldDB" id="M9LYJ2"/>
<evidence type="ECO:0000256" key="5">
    <source>
        <dbReference type="ARBA" id="ARBA00022737"/>
    </source>
</evidence>
<keyword evidence="5" id="KW-0677">Repeat</keyword>
<evidence type="ECO:0000256" key="11">
    <source>
        <dbReference type="ARBA" id="ARBA00023326"/>
    </source>
</evidence>
<evidence type="ECO:0000256" key="9">
    <source>
        <dbReference type="ARBA" id="ARBA00023295"/>
    </source>
</evidence>
<comment type="subcellular location">
    <subcellularLocation>
        <location evidence="1">Secreted</location>
    </subcellularLocation>
</comment>
<dbReference type="PANTHER" id="PTHR31736:SF9">
    <property type="entry name" value="ENDO-XYLOGALACTURONAN HYDROLASE A-RELATED"/>
    <property type="match status" value="1"/>
</dbReference>
<dbReference type="PANTHER" id="PTHR31736">
    <property type="match status" value="1"/>
</dbReference>
<evidence type="ECO:0000256" key="1">
    <source>
        <dbReference type="ARBA" id="ARBA00004613"/>
    </source>
</evidence>
<keyword evidence="6 13" id="KW-0378">Hydrolase</keyword>
<dbReference type="Gene3D" id="2.160.20.10">
    <property type="entry name" value="Single-stranded right-handed beta-helix, Pectin lyase-like"/>
    <property type="match status" value="1"/>
</dbReference>
<comment type="function">
    <text evidence="12">Pectinolytic enzyme involved in the degradation of xylogalacturonan (xga), a galacturonan backbone heavily substituted with xylose, and which is one important component of the hairy regions of pectin. Activity requires a galacturonic acid backbone substituted with xylose.</text>
</comment>
<keyword evidence="4" id="KW-0732">Signal</keyword>
<evidence type="ECO:0000256" key="3">
    <source>
        <dbReference type="ARBA" id="ARBA00022525"/>
    </source>
</evidence>
<evidence type="ECO:0000313" key="15">
    <source>
        <dbReference type="Proteomes" id="UP000011976"/>
    </source>
</evidence>
<dbReference type="Pfam" id="PF00295">
    <property type="entry name" value="Glyco_hydro_28"/>
    <property type="match status" value="1"/>
</dbReference>
<proteinExistence type="inferred from homology"/>
<evidence type="ECO:0000256" key="7">
    <source>
        <dbReference type="ARBA" id="ARBA00023180"/>
    </source>
</evidence>
<dbReference type="EMBL" id="DF196784">
    <property type="protein sequence ID" value="GAC75884.1"/>
    <property type="molecule type" value="Genomic_DNA"/>
</dbReference>
<dbReference type="InterPro" id="IPR011050">
    <property type="entry name" value="Pectin_lyase_fold/virulence"/>
</dbReference>
<gene>
    <name evidence="14" type="ORF">PANT_18c00106</name>
</gene>
<evidence type="ECO:0000256" key="8">
    <source>
        <dbReference type="ARBA" id="ARBA00023277"/>
    </source>
</evidence>
<dbReference type="GO" id="GO:0005576">
    <property type="term" value="C:extracellular region"/>
    <property type="evidence" value="ECO:0007669"/>
    <property type="project" value="UniProtKB-SubCell"/>
</dbReference>
<evidence type="ECO:0000256" key="4">
    <source>
        <dbReference type="ARBA" id="ARBA00022729"/>
    </source>
</evidence>
<dbReference type="SUPFAM" id="SSF51126">
    <property type="entry name" value="Pectin lyase-like"/>
    <property type="match status" value="1"/>
</dbReference>
<accession>M9LYJ2</accession>
<keyword evidence="11" id="KW-0624">Polysaccharide degradation</keyword>
<evidence type="ECO:0000256" key="13">
    <source>
        <dbReference type="RuleBase" id="RU361169"/>
    </source>
</evidence>
<sequence>MNQIDADRIPDGASVGHDFDILARVLGSNAGGWNRITSISTNVAGANVTRDEFNVHQVEIASLGVPSGSGVEFRIRYLARQVDSAAIRPASLGSRVTIEDGLIQFTIERAQDFMLEINEDKWQALHVLMNETSGAEPIGDNQVLWYFGTGVNNGEAFAQVTDGQLVVPSDTVVYLAEGAFLTAQVVFSGVANASLQGPGFIYRPGTAYTPSASQRPRELDGGAILIERSEKISVTGVTSLRSFGFSLPVVEGHKIHIDRFRSFSGYGNGDGIDLFCCKDVLIENCFLRNSDDTIAIYGHRWGYYGDTTNIKIRRCTLLPDIAHPIQIGTHGSLEKPERFSKIHVSDIDILDHEENQMWYQGCLSLNAGDENAIEGVIIENVRVEKITKGQLFNIRVMQNAMWTTAPGRGIRNIVLRNIQLDTSRSEKIYPSQIIGYDARRRIDNVTIENLKIDGQHIHDGMAKPKWYMVADYVPMFVNEHVGNLVFK</sequence>
<reference evidence="15" key="1">
    <citation type="journal article" date="2013" name="Genome Announc.">
        <title>Genome sequence of the basidiomycetous yeast Pseudozyma antarctica T-34, a producer of the glycolipid biosurfactants mannosylerythritol lipids.</title>
        <authorList>
            <person name="Morita T."/>
            <person name="Koike H."/>
            <person name="Koyama Y."/>
            <person name="Hagiwara H."/>
            <person name="Ito E."/>
            <person name="Fukuoka T."/>
            <person name="Imura T."/>
            <person name="Machida M."/>
            <person name="Kitamoto D."/>
        </authorList>
    </citation>
    <scope>NUCLEOTIDE SEQUENCE [LARGE SCALE GENOMIC DNA]</scope>
    <source>
        <strain evidence="15">T-34</strain>
    </source>
</reference>
<protein>
    <submittedName>
        <fullName evidence="14">Uncharacterized protein</fullName>
    </submittedName>
</protein>
<evidence type="ECO:0000256" key="2">
    <source>
        <dbReference type="ARBA" id="ARBA00008834"/>
    </source>
</evidence>
<dbReference type="Proteomes" id="UP000011976">
    <property type="component" value="Unassembled WGS sequence"/>
</dbReference>
<dbReference type="GO" id="GO:0004650">
    <property type="term" value="F:polygalacturonase activity"/>
    <property type="evidence" value="ECO:0007669"/>
    <property type="project" value="InterPro"/>
</dbReference>
<keyword evidence="9 13" id="KW-0326">Glycosidase</keyword>
<evidence type="ECO:0000313" key="14">
    <source>
        <dbReference type="EMBL" id="GAC75884.1"/>
    </source>
</evidence>
<dbReference type="STRING" id="1151754.M9LYJ2"/>
<keyword evidence="10" id="KW-0961">Cell wall biogenesis/degradation</keyword>
<evidence type="ECO:0000256" key="6">
    <source>
        <dbReference type="ARBA" id="ARBA00022801"/>
    </source>
</evidence>